<dbReference type="PANTHER" id="PTHR42743">
    <property type="entry name" value="AMINO-ACID AMINOTRANSFERASE"/>
    <property type="match status" value="1"/>
</dbReference>
<evidence type="ECO:0000256" key="8">
    <source>
        <dbReference type="ARBA" id="ARBA00049229"/>
    </source>
</evidence>
<dbReference type="AlphaFoldDB" id="A0A521BM42"/>
<dbReference type="EC" id="2.6.1.42" evidence="5"/>
<evidence type="ECO:0000256" key="6">
    <source>
        <dbReference type="ARBA" id="ARBA00048212"/>
    </source>
</evidence>
<dbReference type="GO" id="GO:0046394">
    <property type="term" value="P:carboxylic acid biosynthetic process"/>
    <property type="evidence" value="ECO:0007669"/>
    <property type="project" value="UniProtKB-ARBA"/>
</dbReference>
<dbReference type="InterPro" id="IPR043132">
    <property type="entry name" value="BCAT-like_C"/>
</dbReference>
<dbReference type="Gene3D" id="3.30.470.10">
    <property type="match status" value="1"/>
</dbReference>
<dbReference type="RefSeq" id="WP_142934622.1">
    <property type="nucleotide sequence ID" value="NZ_FXTM01000006.1"/>
</dbReference>
<dbReference type="EMBL" id="FXTM01000006">
    <property type="protein sequence ID" value="SMO48218.1"/>
    <property type="molecule type" value="Genomic_DNA"/>
</dbReference>
<proteinExistence type="inferred from homology"/>
<keyword evidence="10" id="KW-1185">Reference proteome</keyword>
<reference evidence="9 10" key="1">
    <citation type="submission" date="2017-05" db="EMBL/GenBank/DDBJ databases">
        <authorList>
            <person name="Varghese N."/>
            <person name="Submissions S."/>
        </authorList>
    </citation>
    <scope>NUCLEOTIDE SEQUENCE [LARGE SCALE GENOMIC DNA]</scope>
    <source>
        <strain evidence="9 10">DSM 16304</strain>
    </source>
</reference>
<dbReference type="GO" id="GO:0005829">
    <property type="term" value="C:cytosol"/>
    <property type="evidence" value="ECO:0007669"/>
    <property type="project" value="TreeGrafter"/>
</dbReference>
<comment type="pathway">
    <text evidence="3">Amino-acid biosynthesis; L-leucine biosynthesis; L-leucine from 3-methyl-2-oxobutanoate: step 4/4.</text>
</comment>
<dbReference type="OrthoDB" id="9805628at2"/>
<dbReference type="InterPro" id="IPR050571">
    <property type="entry name" value="Class-IV_PLP-Dep_Aminotrnsfr"/>
</dbReference>
<dbReference type="InterPro" id="IPR043131">
    <property type="entry name" value="BCAT-like_N"/>
</dbReference>
<dbReference type="Proteomes" id="UP000317315">
    <property type="component" value="Unassembled WGS sequence"/>
</dbReference>
<comment type="similarity">
    <text evidence="4">Belongs to the class-IV pyridoxal-phosphate-dependent aminotransferase family.</text>
</comment>
<dbReference type="InterPro" id="IPR036038">
    <property type="entry name" value="Aminotransferase-like"/>
</dbReference>
<dbReference type="CDD" id="cd00449">
    <property type="entry name" value="PLPDE_IV"/>
    <property type="match status" value="1"/>
</dbReference>
<keyword evidence="9" id="KW-0808">Transferase</keyword>
<dbReference type="Pfam" id="PF01063">
    <property type="entry name" value="Aminotran_4"/>
    <property type="match status" value="1"/>
</dbReference>
<comment type="catalytic activity">
    <reaction evidence="6">
        <text>L-valine + 2-oxoglutarate = 3-methyl-2-oxobutanoate + L-glutamate</text>
        <dbReference type="Rhea" id="RHEA:24813"/>
        <dbReference type="ChEBI" id="CHEBI:11851"/>
        <dbReference type="ChEBI" id="CHEBI:16810"/>
        <dbReference type="ChEBI" id="CHEBI:29985"/>
        <dbReference type="ChEBI" id="CHEBI:57762"/>
        <dbReference type="EC" id="2.6.1.42"/>
    </reaction>
</comment>
<comment type="pathway">
    <text evidence="1">Amino-acid biosynthesis; L-isoleucine biosynthesis; L-isoleucine from 2-oxobutanoate: step 4/4.</text>
</comment>
<evidence type="ECO:0000313" key="10">
    <source>
        <dbReference type="Proteomes" id="UP000317315"/>
    </source>
</evidence>
<protein>
    <recommendedName>
        <fullName evidence="5">branched-chain-amino-acid transaminase</fullName>
        <ecNumber evidence="5">2.6.1.42</ecNumber>
    </recommendedName>
</protein>
<evidence type="ECO:0000256" key="1">
    <source>
        <dbReference type="ARBA" id="ARBA00004824"/>
    </source>
</evidence>
<name>A0A521BM42_9BACT</name>
<dbReference type="PANTHER" id="PTHR42743:SF11">
    <property type="entry name" value="AMINODEOXYCHORISMATE LYASE"/>
    <property type="match status" value="1"/>
</dbReference>
<evidence type="ECO:0000256" key="7">
    <source>
        <dbReference type="ARBA" id="ARBA00048798"/>
    </source>
</evidence>
<dbReference type="Gene3D" id="3.20.10.10">
    <property type="entry name" value="D-amino Acid Aminotransferase, subunit A, domain 2"/>
    <property type="match status" value="1"/>
</dbReference>
<accession>A0A521BM42</accession>
<comment type="catalytic activity">
    <reaction evidence="8">
        <text>L-leucine + 2-oxoglutarate = 4-methyl-2-oxopentanoate + L-glutamate</text>
        <dbReference type="Rhea" id="RHEA:18321"/>
        <dbReference type="ChEBI" id="CHEBI:16810"/>
        <dbReference type="ChEBI" id="CHEBI:17865"/>
        <dbReference type="ChEBI" id="CHEBI:29985"/>
        <dbReference type="ChEBI" id="CHEBI:57427"/>
        <dbReference type="EC" id="2.6.1.42"/>
    </reaction>
</comment>
<gene>
    <name evidence="9" type="ORF">SAMN06269117_10631</name>
</gene>
<comment type="pathway">
    <text evidence="2">Amino-acid biosynthesis; L-valine biosynthesis; L-valine from pyruvate: step 4/4.</text>
</comment>
<keyword evidence="9" id="KW-0032">Aminotransferase</keyword>
<comment type="catalytic activity">
    <reaction evidence="7">
        <text>L-isoleucine + 2-oxoglutarate = (S)-3-methyl-2-oxopentanoate + L-glutamate</text>
        <dbReference type="Rhea" id="RHEA:24801"/>
        <dbReference type="ChEBI" id="CHEBI:16810"/>
        <dbReference type="ChEBI" id="CHEBI:29985"/>
        <dbReference type="ChEBI" id="CHEBI:35146"/>
        <dbReference type="ChEBI" id="CHEBI:58045"/>
        <dbReference type="EC" id="2.6.1.42"/>
    </reaction>
</comment>
<evidence type="ECO:0000313" key="9">
    <source>
        <dbReference type="EMBL" id="SMO48218.1"/>
    </source>
</evidence>
<evidence type="ECO:0000256" key="4">
    <source>
        <dbReference type="ARBA" id="ARBA00009320"/>
    </source>
</evidence>
<sequence length="237" mass="27537">MERFGIFETVRVESGKPVLIDYHYSRLRRSSFFLDIPLKLSREEFDRVLVEGAPHGTKLVRFTLYKRGNFEISVRDCKKRKFVSLFPVYSVRRSYSILSEHKTIDIMDSLTAIDEAKRFGYDEALLFDEKGFVSETAFANIFFFKDGILFTPSLMCGCLRGTRREFIRDICKEMGLPIVEGFFKLKDVLNADEVFITSSREDTCLVNKIGSYRIKIPKGEPISERIKKVILRLHSLN</sequence>
<evidence type="ECO:0000256" key="2">
    <source>
        <dbReference type="ARBA" id="ARBA00004931"/>
    </source>
</evidence>
<dbReference type="SUPFAM" id="SSF56752">
    <property type="entry name" value="D-aminoacid aminotransferase-like PLP-dependent enzymes"/>
    <property type="match status" value="1"/>
</dbReference>
<organism evidence="9 10">
    <name type="scientific">Balnearium lithotrophicum</name>
    <dbReference type="NCBI Taxonomy" id="223788"/>
    <lineage>
        <taxon>Bacteria</taxon>
        <taxon>Pseudomonadati</taxon>
        <taxon>Aquificota</taxon>
        <taxon>Aquificia</taxon>
        <taxon>Desulfurobacteriales</taxon>
        <taxon>Desulfurobacteriaceae</taxon>
        <taxon>Balnearium</taxon>
    </lineage>
</organism>
<dbReference type="GO" id="GO:0004084">
    <property type="term" value="F:branched-chain-amino-acid transaminase activity"/>
    <property type="evidence" value="ECO:0007669"/>
    <property type="project" value="UniProtKB-EC"/>
</dbReference>
<evidence type="ECO:0000256" key="5">
    <source>
        <dbReference type="ARBA" id="ARBA00013053"/>
    </source>
</evidence>
<dbReference type="InterPro" id="IPR001544">
    <property type="entry name" value="Aminotrans_IV"/>
</dbReference>
<evidence type="ECO:0000256" key="3">
    <source>
        <dbReference type="ARBA" id="ARBA00005072"/>
    </source>
</evidence>